<dbReference type="InterPro" id="IPR035919">
    <property type="entry name" value="EAL_sf"/>
</dbReference>
<dbReference type="PATRIC" id="fig|1123269.5.peg.1497"/>
<dbReference type="PROSITE" id="PS50887">
    <property type="entry name" value="GGDEF"/>
    <property type="match status" value="1"/>
</dbReference>
<feature type="domain" description="GGDEF" evidence="4">
    <location>
        <begin position="242"/>
        <end position="375"/>
    </location>
</feature>
<accession>W0AAB4</accession>
<keyword evidence="6" id="KW-1185">Reference proteome</keyword>
<dbReference type="KEGG" id="ssan:NX02_07690"/>
<dbReference type="AlphaFoldDB" id="W0AAB4"/>
<evidence type="ECO:0000259" key="4">
    <source>
        <dbReference type="PROSITE" id="PS50887"/>
    </source>
</evidence>
<dbReference type="EMBL" id="CP006644">
    <property type="protein sequence ID" value="AHE53263.1"/>
    <property type="molecule type" value="Genomic_DNA"/>
</dbReference>
<protein>
    <recommendedName>
        <fullName evidence="7">Diguanylate cyclase</fullName>
    </recommendedName>
</protein>
<dbReference type="RefSeq" id="WP_025291528.1">
    <property type="nucleotide sequence ID" value="NZ_CP006644.1"/>
</dbReference>
<keyword evidence="2" id="KW-1133">Transmembrane helix</keyword>
<feature type="transmembrane region" description="Helical" evidence="2">
    <location>
        <begin position="98"/>
        <end position="118"/>
    </location>
</feature>
<evidence type="ECO:0000256" key="2">
    <source>
        <dbReference type="SAM" id="Phobius"/>
    </source>
</evidence>
<feature type="transmembrane region" description="Helical" evidence="2">
    <location>
        <begin position="124"/>
        <end position="155"/>
    </location>
</feature>
<dbReference type="SMART" id="SM00267">
    <property type="entry name" value="GGDEF"/>
    <property type="match status" value="1"/>
</dbReference>
<feature type="transmembrane region" description="Helical" evidence="2">
    <location>
        <begin position="66"/>
        <end position="86"/>
    </location>
</feature>
<dbReference type="Gene3D" id="3.20.20.450">
    <property type="entry name" value="EAL domain"/>
    <property type="match status" value="1"/>
</dbReference>
<evidence type="ECO:0000256" key="1">
    <source>
        <dbReference type="SAM" id="Coils"/>
    </source>
</evidence>
<feature type="coiled-coil region" evidence="1">
    <location>
        <begin position="220"/>
        <end position="247"/>
    </location>
</feature>
<dbReference type="PANTHER" id="PTHR44757:SF2">
    <property type="entry name" value="BIOFILM ARCHITECTURE MAINTENANCE PROTEIN MBAA"/>
    <property type="match status" value="1"/>
</dbReference>
<dbReference type="STRING" id="1123269.NX02_07690"/>
<feature type="transmembrane region" description="Helical" evidence="2">
    <location>
        <begin position="40"/>
        <end position="60"/>
    </location>
</feature>
<sequence length="647" mass="70680">MRRQRASDGPEDRSDFLTDVFLGARYRDEIARAHMPVTRAFFAIGGIYFAAMTIAGLAVREGMERLILASSTGTLALGGLLGWLLCRRPRSYRMQERLGLLANLAILANLMLVLALTFDQSKIVYFIILITVYAAVGISLRLILSSAALAVLGMVFHLHARPPDLGLLYGFVLFGAGLAAIGGWMLGRRALIEAIDARHDAEALAAEAHAQAATDSLTGVSNRRAFLDALEEAIDRLRREGRRFALALLDLDGFKAVNEYHGHQVGDMILTDAGYRISRRCGEDGFAARLGGDEFALIVTAPARLADPARLAAEVAADMNDPFGCEGRSIRISASVGCLVCDEPDLSVDTAMERADFALRFAKRNRTGEAMVFDQRLEREMDNLFVIDQALRSCDPEEEFHLVYQPQYDMISGRTIGFEALARWRSPTIGIVAPDVFIKVAEQSSRISTLGAVLLRKALADRRDWPAGITTAFNLSARDILSDAAIDTFLAIVAASGVPPQCIEFEVTETAMMPDFATATGNIRRLREAGHRIVLDDFGVGYSNLGRVQQFRFDKIKVDRSFVRDIAEFPNSVALIRSIFDLTVNLGLDCVVEGVETPEEMAALRGIGVGVVQGYMISRPMAAAAVMEFLFREDRSGTGARIGNGLS</sequence>
<dbReference type="HOGENOM" id="CLU_000445_70_49_5"/>
<dbReference type="SMART" id="SM00052">
    <property type="entry name" value="EAL"/>
    <property type="match status" value="1"/>
</dbReference>
<reference evidence="5 6" key="1">
    <citation type="submission" date="2013-07" db="EMBL/GenBank/DDBJ databases">
        <title>Completed genome of Sphingomonas sanxanigenens NX02.</title>
        <authorList>
            <person name="Ma T."/>
            <person name="Huang H."/>
            <person name="Wu M."/>
            <person name="Li X."/>
            <person name="Li G."/>
        </authorList>
    </citation>
    <scope>NUCLEOTIDE SEQUENCE [LARGE SCALE GENOMIC DNA]</scope>
    <source>
        <strain evidence="5 6">NX02</strain>
    </source>
</reference>
<gene>
    <name evidence="5" type="ORF">NX02_07690</name>
</gene>
<dbReference type="Proteomes" id="UP000018851">
    <property type="component" value="Chromosome"/>
</dbReference>
<dbReference type="CDD" id="cd01949">
    <property type="entry name" value="GGDEF"/>
    <property type="match status" value="1"/>
</dbReference>
<evidence type="ECO:0008006" key="7">
    <source>
        <dbReference type="Google" id="ProtNLM"/>
    </source>
</evidence>
<evidence type="ECO:0000259" key="3">
    <source>
        <dbReference type="PROSITE" id="PS50883"/>
    </source>
</evidence>
<dbReference type="SUPFAM" id="SSF141868">
    <property type="entry name" value="EAL domain-like"/>
    <property type="match status" value="1"/>
</dbReference>
<name>W0AAB4_9SPHN</name>
<keyword evidence="2" id="KW-0812">Transmembrane</keyword>
<feature type="transmembrane region" description="Helical" evidence="2">
    <location>
        <begin position="167"/>
        <end position="186"/>
    </location>
</feature>
<dbReference type="Gene3D" id="3.30.70.270">
    <property type="match status" value="1"/>
</dbReference>
<dbReference type="InterPro" id="IPR043128">
    <property type="entry name" value="Rev_trsase/Diguanyl_cyclase"/>
</dbReference>
<dbReference type="eggNOG" id="COG5001">
    <property type="taxonomic scope" value="Bacteria"/>
</dbReference>
<dbReference type="InterPro" id="IPR000160">
    <property type="entry name" value="GGDEF_dom"/>
</dbReference>
<dbReference type="InterPro" id="IPR052155">
    <property type="entry name" value="Biofilm_reg_signaling"/>
</dbReference>
<dbReference type="Pfam" id="PF00563">
    <property type="entry name" value="EAL"/>
    <property type="match status" value="1"/>
</dbReference>
<proteinExistence type="predicted"/>
<dbReference type="SUPFAM" id="SSF55073">
    <property type="entry name" value="Nucleotide cyclase"/>
    <property type="match status" value="1"/>
</dbReference>
<evidence type="ECO:0000313" key="5">
    <source>
        <dbReference type="EMBL" id="AHE53263.1"/>
    </source>
</evidence>
<organism evidence="5 6">
    <name type="scientific">Sphingomonas sanxanigenens DSM 19645 = NX02</name>
    <dbReference type="NCBI Taxonomy" id="1123269"/>
    <lineage>
        <taxon>Bacteria</taxon>
        <taxon>Pseudomonadati</taxon>
        <taxon>Pseudomonadota</taxon>
        <taxon>Alphaproteobacteria</taxon>
        <taxon>Sphingomonadales</taxon>
        <taxon>Sphingomonadaceae</taxon>
        <taxon>Sphingomonas</taxon>
    </lineage>
</organism>
<dbReference type="PANTHER" id="PTHR44757">
    <property type="entry name" value="DIGUANYLATE CYCLASE DGCP"/>
    <property type="match status" value="1"/>
</dbReference>
<dbReference type="Pfam" id="PF00990">
    <property type="entry name" value="GGDEF"/>
    <property type="match status" value="1"/>
</dbReference>
<dbReference type="PROSITE" id="PS50883">
    <property type="entry name" value="EAL"/>
    <property type="match status" value="1"/>
</dbReference>
<dbReference type="NCBIfam" id="TIGR00254">
    <property type="entry name" value="GGDEF"/>
    <property type="match status" value="1"/>
</dbReference>
<keyword evidence="1" id="KW-0175">Coiled coil</keyword>
<dbReference type="OrthoDB" id="9814202at2"/>
<keyword evidence="2" id="KW-0472">Membrane</keyword>
<dbReference type="CDD" id="cd01948">
    <property type="entry name" value="EAL"/>
    <property type="match status" value="1"/>
</dbReference>
<dbReference type="InterPro" id="IPR001633">
    <property type="entry name" value="EAL_dom"/>
</dbReference>
<evidence type="ECO:0000313" key="6">
    <source>
        <dbReference type="Proteomes" id="UP000018851"/>
    </source>
</evidence>
<dbReference type="InterPro" id="IPR029787">
    <property type="entry name" value="Nucleotide_cyclase"/>
</dbReference>
<feature type="domain" description="EAL" evidence="3">
    <location>
        <begin position="384"/>
        <end position="634"/>
    </location>
</feature>